<name>A0A6A7B2J9_9PLEO</name>
<dbReference type="SUPFAM" id="SSF82199">
    <property type="entry name" value="SET domain"/>
    <property type="match status" value="1"/>
</dbReference>
<proteinExistence type="predicted"/>
<protein>
    <recommendedName>
        <fullName evidence="4">Post-SET domain-containing protein</fullName>
    </recommendedName>
</protein>
<keyword evidence="6" id="KW-1185">Reference proteome</keyword>
<keyword evidence="2" id="KW-0808">Transferase</keyword>
<dbReference type="GO" id="GO:0008168">
    <property type="term" value="F:methyltransferase activity"/>
    <property type="evidence" value="ECO:0007669"/>
    <property type="project" value="UniProtKB-KW"/>
</dbReference>
<evidence type="ECO:0000256" key="2">
    <source>
        <dbReference type="ARBA" id="ARBA00022679"/>
    </source>
</evidence>
<sequence length="205" mass="22518">MAPPSATTSAPPPASNGKLHDLQHASTKTNNGSSTTTNDAIPAWVQPDLTRLLRVEHNPGSFASRSISLVTLPAGATFARITSPTPATVAYSSVQASRDLHIELNSDLVYINHSCDPTLIFDMERWEVRVNPDRAEGLKEGDELTFFYPSTEWDMAQPFDCLCKSKGCRGRISGAKDMKLGVLDEYWLNKHIEDMLAEKDKIGKS</sequence>
<dbReference type="InterPro" id="IPR003616">
    <property type="entry name" value="Post-SET_dom"/>
</dbReference>
<evidence type="ECO:0000313" key="6">
    <source>
        <dbReference type="Proteomes" id="UP000799423"/>
    </source>
</evidence>
<keyword evidence="1" id="KW-0489">Methyltransferase</keyword>
<dbReference type="PANTHER" id="PTHR12350">
    <property type="entry name" value="HISTONE-LYSINE N-METHYLTRANSFERASE-RELATED"/>
    <property type="match status" value="1"/>
</dbReference>
<dbReference type="EMBL" id="MU006316">
    <property type="protein sequence ID" value="KAF2848645.1"/>
    <property type="molecule type" value="Genomic_DNA"/>
</dbReference>
<dbReference type="Gene3D" id="2.170.270.10">
    <property type="entry name" value="SET domain"/>
    <property type="match status" value="1"/>
</dbReference>
<reference evidence="5" key="1">
    <citation type="submission" date="2020-01" db="EMBL/GenBank/DDBJ databases">
        <authorList>
            <consortium name="DOE Joint Genome Institute"/>
            <person name="Haridas S."/>
            <person name="Albert R."/>
            <person name="Binder M."/>
            <person name="Bloem J."/>
            <person name="Labutti K."/>
            <person name="Salamov A."/>
            <person name="Andreopoulos B."/>
            <person name="Baker S.E."/>
            <person name="Barry K."/>
            <person name="Bills G."/>
            <person name="Bluhm B.H."/>
            <person name="Cannon C."/>
            <person name="Castanera R."/>
            <person name="Culley D.E."/>
            <person name="Daum C."/>
            <person name="Ezra D."/>
            <person name="Gonzalez J.B."/>
            <person name="Henrissat B."/>
            <person name="Kuo A."/>
            <person name="Liang C."/>
            <person name="Lipzen A."/>
            <person name="Lutzoni F."/>
            <person name="Magnuson J."/>
            <person name="Mondo S."/>
            <person name="Nolan M."/>
            <person name="Ohm R."/>
            <person name="Pangilinan J."/>
            <person name="Park H.-J."/>
            <person name="Ramirez L."/>
            <person name="Alfaro M."/>
            <person name="Sun H."/>
            <person name="Tritt A."/>
            <person name="Yoshinaga Y."/>
            <person name="Zwiers L.-H."/>
            <person name="Turgeon B.G."/>
            <person name="Goodwin S.B."/>
            <person name="Spatafora J.W."/>
            <person name="Crous P.W."/>
            <person name="Grigoriev I.V."/>
        </authorList>
    </citation>
    <scope>NUCLEOTIDE SEQUENCE</scope>
    <source>
        <strain evidence="5">IPT5</strain>
    </source>
</reference>
<dbReference type="OrthoDB" id="5984008at2759"/>
<feature type="compositionally biased region" description="Low complexity" evidence="3">
    <location>
        <begin position="26"/>
        <end position="38"/>
    </location>
</feature>
<dbReference type="InterPro" id="IPR053201">
    <property type="entry name" value="Flavunoidine_N-MTase"/>
</dbReference>
<dbReference type="GO" id="GO:0032259">
    <property type="term" value="P:methylation"/>
    <property type="evidence" value="ECO:0007669"/>
    <property type="project" value="UniProtKB-KW"/>
</dbReference>
<dbReference type="InterPro" id="IPR046341">
    <property type="entry name" value="SET_dom_sf"/>
</dbReference>
<dbReference type="AlphaFoldDB" id="A0A6A7B2J9"/>
<feature type="region of interest" description="Disordered" evidence="3">
    <location>
        <begin position="1"/>
        <end position="40"/>
    </location>
</feature>
<dbReference type="PANTHER" id="PTHR12350:SF19">
    <property type="entry name" value="SET DOMAIN-CONTAINING PROTEIN"/>
    <property type="match status" value="1"/>
</dbReference>
<feature type="domain" description="Post-SET" evidence="4">
    <location>
        <begin position="157"/>
        <end position="173"/>
    </location>
</feature>
<evidence type="ECO:0000256" key="1">
    <source>
        <dbReference type="ARBA" id="ARBA00022603"/>
    </source>
</evidence>
<dbReference type="PROSITE" id="PS50868">
    <property type="entry name" value="POST_SET"/>
    <property type="match status" value="1"/>
</dbReference>
<organism evidence="5 6">
    <name type="scientific">Plenodomus tracheiphilus IPT5</name>
    <dbReference type="NCBI Taxonomy" id="1408161"/>
    <lineage>
        <taxon>Eukaryota</taxon>
        <taxon>Fungi</taxon>
        <taxon>Dikarya</taxon>
        <taxon>Ascomycota</taxon>
        <taxon>Pezizomycotina</taxon>
        <taxon>Dothideomycetes</taxon>
        <taxon>Pleosporomycetidae</taxon>
        <taxon>Pleosporales</taxon>
        <taxon>Pleosporineae</taxon>
        <taxon>Leptosphaeriaceae</taxon>
        <taxon>Plenodomus</taxon>
    </lineage>
</organism>
<evidence type="ECO:0000259" key="4">
    <source>
        <dbReference type="PROSITE" id="PS50868"/>
    </source>
</evidence>
<dbReference type="Proteomes" id="UP000799423">
    <property type="component" value="Unassembled WGS sequence"/>
</dbReference>
<evidence type="ECO:0000313" key="5">
    <source>
        <dbReference type="EMBL" id="KAF2848645.1"/>
    </source>
</evidence>
<gene>
    <name evidence="5" type="ORF">T440DRAFT_469990</name>
</gene>
<evidence type="ECO:0000256" key="3">
    <source>
        <dbReference type="SAM" id="MobiDB-lite"/>
    </source>
</evidence>
<accession>A0A6A7B2J9</accession>